<gene>
    <name evidence="2" type="ORF">ITI46_08790</name>
</gene>
<comment type="caution">
    <text evidence="2">The sequence shown here is derived from an EMBL/GenBank/DDBJ whole genome shotgun (WGS) entry which is preliminary data.</text>
</comment>
<name>A0ABS3X8R8_9ACTN</name>
<keyword evidence="3" id="KW-1185">Reference proteome</keyword>
<dbReference type="Pfam" id="PF01872">
    <property type="entry name" value="RibD_C"/>
    <property type="match status" value="1"/>
</dbReference>
<dbReference type="EMBL" id="JADKMA010000030">
    <property type="protein sequence ID" value="MBO8191775.1"/>
    <property type="molecule type" value="Genomic_DNA"/>
</dbReference>
<protein>
    <submittedName>
        <fullName evidence="2">Dihydrofolate reductase family protein</fullName>
    </submittedName>
</protein>
<dbReference type="Gene3D" id="3.40.430.10">
    <property type="entry name" value="Dihydrofolate Reductase, subunit A"/>
    <property type="match status" value="1"/>
</dbReference>
<dbReference type="SUPFAM" id="SSF53597">
    <property type="entry name" value="Dihydrofolate reductase-like"/>
    <property type="match status" value="1"/>
</dbReference>
<dbReference type="PANTHER" id="PTHR38011">
    <property type="entry name" value="DIHYDROFOLATE REDUCTASE FAMILY PROTEIN (AFU_ORTHOLOGUE AFUA_8G06820)"/>
    <property type="match status" value="1"/>
</dbReference>
<dbReference type="PANTHER" id="PTHR38011:SF11">
    <property type="entry name" value="2,5-DIAMINO-6-RIBOSYLAMINO-4(3H)-PYRIMIDINONE 5'-PHOSPHATE REDUCTASE"/>
    <property type="match status" value="1"/>
</dbReference>
<dbReference type="InterPro" id="IPR050765">
    <property type="entry name" value="Riboflavin_Biosynth_HTPR"/>
</dbReference>
<proteinExistence type="predicted"/>
<organism evidence="2 3">
    <name type="scientific">Streptomyces oryzae</name>
    <dbReference type="NCBI Taxonomy" id="1434886"/>
    <lineage>
        <taxon>Bacteria</taxon>
        <taxon>Bacillati</taxon>
        <taxon>Actinomycetota</taxon>
        <taxon>Actinomycetes</taxon>
        <taxon>Kitasatosporales</taxon>
        <taxon>Streptomycetaceae</taxon>
        <taxon>Streptomyces</taxon>
    </lineage>
</organism>
<evidence type="ECO:0000259" key="1">
    <source>
        <dbReference type="Pfam" id="PF01872"/>
    </source>
</evidence>
<dbReference type="RefSeq" id="WP_209238867.1">
    <property type="nucleotide sequence ID" value="NZ_JADKMA010000030.1"/>
</dbReference>
<dbReference type="Proteomes" id="UP001519064">
    <property type="component" value="Unassembled WGS sequence"/>
</dbReference>
<evidence type="ECO:0000313" key="3">
    <source>
        <dbReference type="Proteomes" id="UP001519064"/>
    </source>
</evidence>
<sequence length="196" mass="21424">MTHQRRNWTGRVFIGASLDGFIARPDGEIDWLTDPLPGPQHATVTSSTEVAGWDTFFPSIDHLVMGRGTYEKVLTFDGWPYADKKVIVMSTTLEPGDDRITIVRSLDGAQRALAESGAQQVYVDGGKVIQEFLRADLIDEISVGWAPVLIGNGLPLFGHLDHDLQLSLVATNAGTSGMVHATYAIHRPQAQKKDSK</sequence>
<evidence type="ECO:0000313" key="2">
    <source>
        <dbReference type="EMBL" id="MBO8191775.1"/>
    </source>
</evidence>
<reference evidence="2 3" key="1">
    <citation type="submission" date="2020-11" db="EMBL/GenBank/DDBJ databases">
        <title>Streptomyces spirodelae sp. nov., isolated from duckweed.</title>
        <authorList>
            <person name="Saimee Y."/>
            <person name="Duangmal K."/>
        </authorList>
    </citation>
    <scope>NUCLEOTIDE SEQUENCE [LARGE SCALE GENOMIC DNA]</scope>
    <source>
        <strain evidence="2 3">S16-07</strain>
    </source>
</reference>
<feature type="domain" description="Bacterial bifunctional deaminase-reductase C-terminal" evidence="1">
    <location>
        <begin position="12"/>
        <end position="179"/>
    </location>
</feature>
<dbReference type="InterPro" id="IPR002734">
    <property type="entry name" value="RibDG_C"/>
</dbReference>
<accession>A0ABS3X8R8</accession>
<dbReference type="InterPro" id="IPR024072">
    <property type="entry name" value="DHFR-like_dom_sf"/>
</dbReference>